<dbReference type="SUPFAM" id="SSF53254">
    <property type="entry name" value="Phosphoglycerate mutase-like"/>
    <property type="match status" value="1"/>
</dbReference>
<dbReference type="Gene3D" id="3.40.50.1240">
    <property type="entry name" value="Phosphoglycerate mutase-like"/>
    <property type="match status" value="1"/>
</dbReference>
<dbReference type="InterPro" id="IPR029033">
    <property type="entry name" value="His_PPase_superfam"/>
</dbReference>
<reference evidence="4" key="2">
    <citation type="journal article" date="2013" name="G3 (Bethesda)">
        <title>Genomes of Ashbya fungi isolated from insects reveal four mating-type loci, numerous translocations, lack of transposons, and distinct gene duplications.</title>
        <authorList>
            <person name="Dietrich F.S."/>
            <person name="Voegeli S."/>
            <person name="Kuo S."/>
            <person name="Philippsen P."/>
        </authorList>
    </citation>
    <scope>GENOME REANNOTATION</scope>
    <source>
        <strain evidence="4">ATCC 10895 / CBS 109.51 / FGSC 9923 / NRRL Y-1056</strain>
    </source>
</reference>
<evidence type="ECO:0000259" key="2">
    <source>
        <dbReference type="Pfam" id="PF10419"/>
    </source>
</evidence>
<dbReference type="InterPro" id="IPR013078">
    <property type="entry name" value="His_Pase_superF_clade-1"/>
</dbReference>
<dbReference type="Pfam" id="PF00300">
    <property type="entry name" value="His_Phos_1"/>
    <property type="match status" value="1"/>
</dbReference>
<dbReference type="AlphaFoldDB" id="Q755N9"/>
<evidence type="ECO:0000313" key="3">
    <source>
        <dbReference type="EMBL" id="AAS53148.1"/>
    </source>
</evidence>
<dbReference type="PANTHER" id="PTHR16469">
    <property type="entry name" value="UBIQUITIN-ASSOCIATED AND SH3 DOMAIN-CONTAINING BA-RELATED"/>
    <property type="match status" value="1"/>
</dbReference>
<dbReference type="GO" id="GO:0016791">
    <property type="term" value="F:phosphatase activity"/>
    <property type="evidence" value="ECO:0007669"/>
    <property type="project" value="UniProtKB-ARBA"/>
</dbReference>
<dbReference type="CDD" id="cd07067">
    <property type="entry name" value="HP_PGM_like"/>
    <property type="match status" value="1"/>
</dbReference>
<dbReference type="Gene3D" id="2.60.40.4370">
    <property type="match status" value="1"/>
</dbReference>
<name>Q755N9_EREGS</name>
<dbReference type="InterPro" id="IPR014623">
    <property type="entry name" value="Tfc7/tau55"/>
</dbReference>
<evidence type="ECO:0000256" key="1">
    <source>
        <dbReference type="SAM" id="MobiDB-lite"/>
    </source>
</evidence>
<reference evidence="3 4" key="1">
    <citation type="journal article" date="2004" name="Science">
        <title>The Ashbya gossypii genome as a tool for mapping the ancient Saccharomyces cerevisiae genome.</title>
        <authorList>
            <person name="Dietrich F.S."/>
            <person name="Voegeli S."/>
            <person name="Brachat S."/>
            <person name="Lerch A."/>
            <person name="Gates K."/>
            <person name="Steiner S."/>
            <person name="Mohr C."/>
            <person name="Pohlmann R."/>
            <person name="Luedi P."/>
            <person name="Choi S."/>
            <person name="Wing R.A."/>
            <person name="Flavier A."/>
            <person name="Gaffney T.D."/>
            <person name="Philippsen P."/>
        </authorList>
    </citation>
    <scope>NUCLEOTIDE SEQUENCE [LARGE SCALE GENOMIC DNA]</scope>
    <source>
        <strain evidence="4">ATCC 10895 / CBS 109.51 / FGSC 9923 / NRRL Y-1056</strain>
    </source>
</reference>
<dbReference type="GeneID" id="4621544"/>
<dbReference type="Proteomes" id="UP000000591">
    <property type="component" value="Chromosome VI"/>
</dbReference>
<organism evidence="3 4">
    <name type="scientific">Eremothecium gossypii (strain ATCC 10895 / CBS 109.51 / FGSC 9923 / NRRL Y-1056)</name>
    <name type="common">Yeast</name>
    <name type="synonym">Ashbya gossypii</name>
    <dbReference type="NCBI Taxonomy" id="284811"/>
    <lineage>
        <taxon>Eukaryota</taxon>
        <taxon>Fungi</taxon>
        <taxon>Dikarya</taxon>
        <taxon>Ascomycota</taxon>
        <taxon>Saccharomycotina</taxon>
        <taxon>Saccharomycetes</taxon>
        <taxon>Saccharomycetales</taxon>
        <taxon>Saccharomycetaceae</taxon>
        <taxon>Eremothecium</taxon>
    </lineage>
</organism>
<dbReference type="HOGENOM" id="CLU_042838_0_0_1"/>
<dbReference type="OrthoDB" id="414418at2759"/>
<dbReference type="KEGG" id="ago:AGOS_AFL226W"/>
<evidence type="ECO:0000313" key="4">
    <source>
        <dbReference type="Proteomes" id="UP000000591"/>
    </source>
</evidence>
<protein>
    <submittedName>
        <fullName evidence="3">AFL226Wp</fullName>
    </submittedName>
</protein>
<dbReference type="Pfam" id="PF10419">
    <property type="entry name" value="TFIIIC_sub6"/>
    <property type="match status" value="1"/>
</dbReference>
<feature type="compositionally biased region" description="Basic and acidic residues" evidence="1">
    <location>
        <begin position="350"/>
        <end position="371"/>
    </location>
</feature>
<dbReference type="OMA" id="WYKPDRD"/>
<dbReference type="InterPro" id="IPR019481">
    <property type="entry name" value="TFIIIC_triple_barrel"/>
</dbReference>
<keyword evidence="4" id="KW-1185">Reference proteome</keyword>
<dbReference type="eggNOG" id="ENOG502RYP8">
    <property type="taxonomic scope" value="Eukaryota"/>
</dbReference>
<accession>Q755N9</accession>
<dbReference type="InParanoid" id="Q755N9"/>
<dbReference type="FunFam" id="3.40.50.1240:FF:000034">
    <property type="entry name" value="Transcription factor TFIIIC subunit"/>
    <property type="match status" value="1"/>
</dbReference>
<feature type="region of interest" description="Disordered" evidence="1">
    <location>
        <begin position="337"/>
        <end position="371"/>
    </location>
</feature>
<feature type="domain" description="Transcription factor TFIIIC triple barrel" evidence="2">
    <location>
        <begin position="272"/>
        <end position="387"/>
    </location>
</feature>
<dbReference type="SMART" id="SM00855">
    <property type="entry name" value="PGAM"/>
    <property type="match status" value="1"/>
</dbReference>
<proteinExistence type="predicted"/>
<gene>
    <name evidence="3" type="ORF">AGOS_AFL226W</name>
</gene>
<dbReference type="EMBL" id="AE016819">
    <property type="protein sequence ID" value="AAS53148.1"/>
    <property type="molecule type" value="Genomic_DNA"/>
</dbReference>
<sequence length="390" mass="44210">MTIKMIYVARHGYRSNWLPHGPYPEPPTGVNSDVPLAEHGLEQARELAHYLLSVDNQPELLFSSPFFRCLQTTEPIAEVMELPIHIERGIGEWYKPDRDVIPEPAPFEVLENFFPGKLNGEWGATVVPSNKGETETDIFDRCREFWPRFIARVEQQYPDVEKLMLVTHAATKIALGMSLLGFSSCREPIDEDGTIIRSGACSLDKYELLQEEEDLPFPQRHWKMTMNGNTEFLSRGEEMHWDFRSGFEAGSDAEVKARSTAAATATDSDDAEDTEHVYVCLDVPNHNYRERHEISHTATLQYAGLDRESPLVKVGENIYEGTWKKLIGTELAFPSAATTKRKTADGAADSLHDENEKSNHDGSTEPPEKVLSERIYRIVDHLELNEVDHL</sequence>
<dbReference type="PANTHER" id="PTHR16469:SF51">
    <property type="entry name" value="TRANSCRIPTION FACTOR TAU 55 KDA SUBUNIT"/>
    <property type="match status" value="1"/>
</dbReference>
<dbReference type="FunCoup" id="Q755N9">
    <property type="interactions" value="143"/>
</dbReference>
<dbReference type="RefSeq" id="NP_985324.1">
    <property type="nucleotide sequence ID" value="NM_210678.1"/>
</dbReference>
<dbReference type="STRING" id="284811.Q755N9"/>
<dbReference type="PIRSF" id="PIRSF036802">
    <property type="entry name" value="Tau55_TFC7"/>
    <property type="match status" value="1"/>
</dbReference>
<dbReference type="InterPro" id="IPR051710">
    <property type="entry name" value="Phosphatase_SH3-domain"/>
</dbReference>